<keyword evidence="5 6" id="KW-0472">Membrane</keyword>
<feature type="transmembrane region" description="Helical" evidence="6">
    <location>
        <begin position="186"/>
        <end position="205"/>
    </location>
</feature>
<feature type="transmembrane region" description="Helical" evidence="6">
    <location>
        <begin position="211"/>
        <end position="233"/>
    </location>
</feature>
<keyword evidence="3 6" id="KW-0812">Transmembrane</keyword>
<dbReference type="GO" id="GO:0005886">
    <property type="term" value="C:plasma membrane"/>
    <property type="evidence" value="ECO:0007669"/>
    <property type="project" value="TreeGrafter"/>
</dbReference>
<dbReference type="Pfam" id="PF01554">
    <property type="entry name" value="MatE"/>
    <property type="match status" value="2"/>
</dbReference>
<organism evidence="7 8">
    <name type="scientific">Consotaella salsifontis</name>
    <dbReference type="NCBI Taxonomy" id="1365950"/>
    <lineage>
        <taxon>Bacteria</taxon>
        <taxon>Pseudomonadati</taxon>
        <taxon>Pseudomonadota</taxon>
        <taxon>Alphaproteobacteria</taxon>
        <taxon>Hyphomicrobiales</taxon>
        <taxon>Aurantimonadaceae</taxon>
        <taxon>Consotaella</taxon>
    </lineage>
</organism>
<gene>
    <name evidence="7" type="ORF">SAMN05428963_102195</name>
</gene>
<evidence type="ECO:0000256" key="2">
    <source>
        <dbReference type="ARBA" id="ARBA00010199"/>
    </source>
</evidence>
<dbReference type="InterPro" id="IPR044644">
    <property type="entry name" value="DinF-like"/>
</dbReference>
<proteinExistence type="inferred from homology"/>
<feature type="transmembrane region" description="Helical" evidence="6">
    <location>
        <begin position="291"/>
        <end position="314"/>
    </location>
</feature>
<evidence type="ECO:0000256" key="3">
    <source>
        <dbReference type="ARBA" id="ARBA00022692"/>
    </source>
</evidence>
<feature type="transmembrane region" description="Helical" evidence="6">
    <location>
        <begin position="129"/>
        <end position="147"/>
    </location>
</feature>
<dbReference type="RefSeq" id="WP_078706889.1">
    <property type="nucleotide sequence ID" value="NZ_FUXL01000002.1"/>
</dbReference>
<evidence type="ECO:0000256" key="6">
    <source>
        <dbReference type="SAM" id="Phobius"/>
    </source>
</evidence>
<dbReference type="InterPro" id="IPR002528">
    <property type="entry name" value="MATE_fam"/>
</dbReference>
<evidence type="ECO:0000313" key="8">
    <source>
        <dbReference type="Proteomes" id="UP000190135"/>
    </source>
</evidence>
<accession>A0A1T4MNG7</accession>
<reference evidence="8" key="1">
    <citation type="submission" date="2017-02" db="EMBL/GenBank/DDBJ databases">
        <authorList>
            <person name="Varghese N."/>
            <person name="Submissions S."/>
        </authorList>
    </citation>
    <scope>NUCLEOTIDE SEQUENCE [LARGE SCALE GENOMIC DNA]</scope>
    <source>
        <strain evidence="8">USBA 369</strain>
    </source>
</reference>
<dbReference type="STRING" id="1365950.SAMN05428963_102195"/>
<evidence type="ECO:0000256" key="4">
    <source>
        <dbReference type="ARBA" id="ARBA00022989"/>
    </source>
</evidence>
<dbReference type="CDD" id="cd13136">
    <property type="entry name" value="MATE_DinF_like"/>
    <property type="match status" value="1"/>
</dbReference>
<feature type="transmembrane region" description="Helical" evidence="6">
    <location>
        <begin position="62"/>
        <end position="85"/>
    </location>
</feature>
<protein>
    <submittedName>
        <fullName evidence="7">Multidrug resistance protein, MATE family</fullName>
    </submittedName>
</protein>
<feature type="transmembrane region" description="Helical" evidence="6">
    <location>
        <begin position="405"/>
        <end position="424"/>
    </location>
</feature>
<feature type="transmembrane region" description="Helical" evidence="6">
    <location>
        <begin position="105"/>
        <end position="124"/>
    </location>
</feature>
<keyword evidence="4 6" id="KW-1133">Transmembrane helix</keyword>
<feature type="transmembrane region" description="Helical" evidence="6">
    <location>
        <begin position="430"/>
        <end position="450"/>
    </location>
</feature>
<dbReference type="AlphaFoldDB" id="A0A1T4MNG7"/>
<comment type="similarity">
    <text evidence="2">Belongs to the multi antimicrobial extrusion (MATE) (TC 2.A.66.1) family.</text>
</comment>
<evidence type="ECO:0000313" key="7">
    <source>
        <dbReference type="EMBL" id="SJZ68355.1"/>
    </source>
</evidence>
<feature type="transmembrane region" description="Helical" evidence="6">
    <location>
        <begin position="335"/>
        <end position="360"/>
    </location>
</feature>
<evidence type="ECO:0000256" key="5">
    <source>
        <dbReference type="ARBA" id="ARBA00023136"/>
    </source>
</evidence>
<keyword evidence="8" id="KW-1185">Reference proteome</keyword>
<dbReference type="EMBL" id="FUXL01000002">
    <property type="protein sequence ID" value="SJZ68355.1"/>
    <property type="molecule type" value="Genomic_DNA"/>
</dbReference>
<dbReference type="GO" id="GO:0015297">
    <property type="term" value="F:antiporter activity"/>
    <property type="evidence" value="ECO:0007669"/>
    <property type="project" value="InterPro"/>
</dbReference>
<name>A0A1T4MNG7_9HYPH</name>
<dbReference type="NCBIfam" id="TIGR00797">
    <property type="entry name" value="matE"/>
    <property type="match status" value="1"/>
</dbReference>
<dbReference type="PANTHER" id="PTHR42893:SF46">
    <property type="entry name" value="PROTEIN DETOXIFICATION 44, CHLOROPLASTIC"/>
    <property type="match status" value="1"/>
</dbReference>
<dbReference type="OrthoDB" id="9789527at2"/>
<feature type="transmembrane region" description="Helical" evidence="6">
    <location>
        <begin position="31"/>
        <end position="50"/>
    </location>
</feature>
<evidence type="ECO:0000256" key="1">
    <source>
        <dbReference type="ARBA" id="ARBA00004141"/>
    </source>
</evidence>
<feature type="transmembrane region" description="Helical" evidence="6">
    <location>
        <begin position="372"/>
        <end position="393"/>
    </location>
</feature>
<comment type="subcellular location">
    <subcellularLocation>
        <location evidence="1">Membrane</location>
        <topology evidence="1">Multi-pass membrane protein</topology>
    </subcellularLocation>
</comment>
<feature type="transmembrane region" description="Helical" evidence="6">
    <location>
        <begin position="260"/>
        <end position="279"/>
    </location>
</feature>
<dbReference type="Proteomes" id="UP000190135">
    <property type="component" value="Unassembled WGS sequence"/>
</dbReference>
<dbReference type="PANTHER" id="PTHR42893">
    <property type="entry name" value="PROTEIN DETOXIFICATION 44, CHLOROPLASTIC-RELATED"/>
    <property type="match status" value="1"/>
</dbReference>
<feature type="transmembrane region" description="Helical" evidence="6">
    <location>
        <begin position="153"/>
        <end position="174"/>
    </location>
</feature>
<dbReference type="GO" id="GO:0042910">
    <property type="term" value="F:xenobiotic transmembrane transporter activity"/>
    <property type="evidence" value="ECO:0007669"/>
    <property type="project" value="InterPro"/>
</dbReference>
<sequence length="462" mass="48621">MKIDGESTAGATGVPVAAEAVRPFSVTHGDVWRITLPMTLAFLTTPLLGLTDTAVVGRSGDAIALGGLVVGAQIFDIVFSTFNFLRSGTTGLTAQAVGEENEREIQAVFYRAIILALGIGLVMVAAERLLVWLGLLAIAPSAGVAAATSTYVFVRMFSAPMALANYAILGHVLGRGQGVMGLLLQAIINGTNIIASVALGLWLGWGIFGVALGTVLGETMGMAAGLVAVMTGFRGSTRPSLARIFDRAAFLRMLSVNRDIMIRSFCLLGAFTLFTRWSAGFGPVTLAANGILMNLFLVGGFFLDGVATAAEQLIGRSIGARWRPAFDRTLQLTTLWSFVFAGFLAVVFFVTGDAIVAFLTTDEAVREAAATFLPWAALTPVAGTLAFLMDGVYIGATWSSTMRNMMLASAALFAALALLVMPALANHGLWLAMEFFLAVRGFTLLAALPARRDAAFAARARS</sequence>